<keyword evidence="3" id="KW-1185">Reference proteome</keyword>
<feature type="transmembrane region" description="Helical" evidence="1">
    <location>
        <begin position="151"/>
        <end position="170"/>
    </location>
</feature>
<dbReference type="PANTHER" id="PTHR34989">
    <property type="entry name" value="PROTEIN HDED"/>
    <property type="match status" value="1"/>
</dbReference>
<dbReference type="Pfam" id="PF03729">
    <property type="entry name" value="DUF308"/>
    <property type="match status" value="2"/>
</dbReference>
<reference evidence="2 3" key="1">
    <citation type="submission" date="2019-06" db="EMBL/GenBank/DDBJ databases">
        <title>Genome analyses of bacteria isolated from kimchi.</title>
        <authorList>
            <person name="Lee S."/>
            <person name="Ahn S."/>
            <person name="Roh S."/>
        </authorList>
    </citation>
    <scope>NUCLEOTIDE SEQUENCE [LARGE SCALE GENOMIC DNA]</scope>
    <source>
        <strain evidence="2 3">CBA3625</strain>
    </source>
</reference>
<feature type="transmembrane region" description="Helical" evidence="1">
    <location>
        <begin position="12"/>
        <end position="30"/>
    </location>
</feature>
<organism evidence="2 3">
    <name type="scientific">Leuconostoc lactis</name>
    <dbReference type="NCBI Taxonomy" id="1246"/>
    <lineage>
        <taxon>Bacteria</taxon>
        <taxon>Bacillati</taxon>
        <taxon>Bacillota</taxon>
        <taxon>Bacilli</taxon>
        <taxon>Lactobacillales</taxon>
        <taxon>Lactobacillaceae</taxon>
        <taxon>Leuconostoc</taxon>
    </lineage>
</organism>
<feature type="transmembrane region" description="Helical" evidence="1">
    <location>
        <begin position="126"/>
        <end position="145"/>
    </location>
</feature>
<name>A0AAP9ECV0_LEULA</name>
<evidence type="ECO:0000256" key="1">
    <source>
        <dbReference type="SAM" id="Phobius"/>
    </source>
</evidence>
<dbReference type="InterPro" id="IPR005325">
    <property type="entry name" value="DUF308_memb"/>
</dbReference>
<evidence type="ECO:0000313" key="2">
    <source>
        <dbReference type="EMBL" id="QEA44283.1"/>
    </source>
</evidence>
<dbReference type="AlphaFoldDB" id="A0AAP9ECV0"/>
<keyword evidence="1" id="KW-1133">Transmembrane helix</keyword>
<dbReference type="RefSeq" id="WP_068852129.1">
    <property type="nucleotide sequence ID" value="NZ_CP016598.1"/>
</dbReference>
<protein>
    <recommendedName>
        <fullName evidence="4">HdeD family acid-resistance protein</fullName>
    </recommendedName>
</protein>
<sequence>MSDLFYTKLRSMVGLQGLLSLVFGLLIVFWPNRTAAAVTIMVGIAFIAIGAAYVAAIGTHDDESAWARLGSFLVGVIYLVAGVFSFINLYAATAYLFLIVGLLVGITWIVEAIVTFASLKYFERKGWAVFSALISLLAGIVLLFSPLIGAAILWLLLGLAMIIVGVVKIFQYFTWSHRHA</sequence>
<dbReference type="PANTHER" id="PTHR34989:SF1">
    <property type="entry name" value="PROTEIN HDED"/>
    <property type="match status" value="1"/>
</dbReference>
<accession>A0AAP9ECV0</accession>
<dbReference type="GeneID" id="66531784"/>
<feature type="transmembrane region" description="Helical" evidence="1">
    <location>
        <begin position="69"/>
        <end position="89"/>
    </location>
</feature>
<proteinExistence type="predicted"/>
<keyword evidence="1" id="KW-0812">Transmembrane</keyword>
<dbReference type="KEGG" id="llf:BCR17_06535"/>
<feature type="transmembrane region" description="Helical" evidence="1">
    <location>
        <begin position="36"/>
        <end position="57"/>
    </location>
</feature>
<feature type="transmembrane region" description="Helical" evidence="1">
    <location>
        <begin position="95"/>
        <end position="119"/>
    </location>
</feature>
<gene>
    <name evidence="2" type="ORF">FGL83_06205</name>
</gene>
<dbReference type="GO" id="GO:0005886">
    <property type="term" value="C:plasma membrane"/>
    <property type="evidence" value="ECO:0007669"/>
    <property type="project" value="TreeGrafter"/>
</dbReference>
<dbReference type="InterPro" id="IPR052712">
    <property type="entry name" value="Acid_resist_chaperone_HdeD"/>
</dbReference>
<dbReference type="Proteomes" id="UP000321298">
    <property type="component" value="Chromosome"/>
</dbReference>
<keyword evidence="1" id="KW-0472">Membrane</keyword>
<evidence type="ECO:0008006" key="4">
    <source>
        <dbReference type="Google" id="ProtNLM"/>
    </source>
</evidence>
<dbReference type="EMBL" id="CP042387">
    <property type="protein sequence ID" value="QEA44283.1"/>
    <property type="molecule type" value="Genomic_DNA"/>
</dbReference>
<evidence type="ECO:0000313" key="3">
    <source>
        <dbReference type="Proteomes" id="UP000321298"/>
    </source>
</evidence>